<dbReference type="SUPFAM" id="SSF47413">
    <property type="entry name" value="lambda repressor-like DNA-binding domains"/>
    <property type="match status" value="1"/>
</dbReference>
<dbReference type="InterPro" id="IPR011990">
    <property type="entry name" value="TPR-like_helical_dom_sf"/>
</dbReference>
<dbReference type="KEGG" id="aaut:ACETAC_01125"/>
<protein>
    <submittedName>
        <fullName evidence="8">Tetratricopeptide repeat protein</fullName>
    </submittedName>
</protein>
<sequence>MDIEKLGRKIREERKKLFLKQGDLSGGEFSKGYISLIEKGKINPSLKSLSFIADKLNKPIVYFLDDDFKEKGQLQEEISLYKNVLNLIICGRKALDCGNYEEAILNYNEILKNKIDDYSYNIINFYLARTYILINNYKKSIEILKLCLPYFIEHSIPEILVEIYYYMGLCYGNLHDFSNSLSNYIKAAEEFKKSDMRNYELKCKILFSIANLYNKLGKYIKARDYYVKCLDYATQTKTVDYIAKCNNGLGFVSYKLKEYKDALKYIRSALVISKALDLKDDIANEYTYMGLVYTDLKKYNLAEKYFYYSYLIYKELKDETGIAYNLTELGRIQFLRGDYKNALHYLDSSFKIATYINKKDEIGRIYTILGYVHLKLNEFNKAKEELQESVKILSKLGLKKDLSDAYKALGNLYLVLSDIDKAKEYFNKSIEILCDI</sequence>
<dbReference type="SMART" id="SM00530">
    <property type="entry name" value="HTH_XRE"/>
    <property type="match status" value="1"/>
</dbReference>
<dbReference type="PANTHER" id="PTHR46630">
    <property type="entry name" value="TETRATRICOPEPTIDE REPEAT PROTEIN 29"/>
    <property type="match status" value="1"/>
</dbReference>
<organism evidence="8 9">
    <name type="scientific">Aceticella autotrophica</name>
    <dbReference type="NCBI Taxonomy" id="2755338"/>
    <lineage>
        <taxon>Bacteria</taxon>
        <taxon>Bacillati</taxon>
        <taxon>Bacillota</taxon>
        <taxon>Clostridia</taxon>
        <taxon>Thermoanaerobacterales</taxon>
        <taxon>Thermoanaerobacteraceae</taxon>
        <taxon>Aceticella</taxon>
    </lineage>
</organism>
<evidence type="ECO:0000313" key="9">
    <source>
        <dbReference type="Proteomes" id="UP000671913"/>
    </source>
</evidence>
<dbReference type="EMBL" id="CP060096">
    <property type="protein sequence ID" value="QSZ28283.1"/>
    <property type="molecule type" value="Genomic_DNA"/>
</dbReference>
<evidence type="ECO:0000256" key="4">
    <source>
        <dbReference type="ARBA" id="ARBA00022803"/>
    </source>
</evidence>
<keyword evidence="2" id="KW-0963">Cytoplasm</keyword>
<keyword evidence="3" id="KW-0677">Repeat</keyword>
<feature type="repeat" description="TPR" evidence="6">
    <location>
        <begin position="363"/>
        <end position="396"/>
    </location>
</feature>
<reference evidence="8" key="1">
    <citation type="submission" date="2020-08" db="EMBL/GenBank/DDBJ databases">
        <title>Genomic insights into the carbon and energy metabolism of the first obligate autotrophic acetogenic bacterium Aceticella autotrophica gen. nov., sp. nov.</title>
        <authorList>
            <person name="Toshchakov S.V."/>
            <person name="Elcheninov A.G."/>
            <person name="Kublanov I.V."/>
            <person name="Frolov E.N."/>
            <person name="Lebedinsky A.V."/>
        </authorList>
    </citation>
    <scope>NUCLEOTIDE SEQUENCE</scope>
    <source>
        <strain evidence="8">3443-3Ac</strain>
    </source>
</reference>
<dbReference type="Pfam" id="PF01381">
    <property type="entry name" value="HTH_3"/>
    <property type="match status" value="1"/>
</dbReference>
<dbReference type="PROSITE" id="PS50005">
    <property type="entry name" value="TPR"/>
    <property type="match status" value="1"/>
</dbReference>
<evidence type="ECO:0000313" key="8">
    <source>
        <dbReference type="EMBL" id="QSZ28283.1"/>
    </source>
</evidence>
<dbReference type="SMART" id="SM00028">
    <property type="entry name" value="TPR"/>
    <property type="match status" value="8"/>
</dbReference>
<accession>A0A975GBB5</accession>
<dbReference type="Gene3D" id="1.25.40.10">
    <property type="entry name" value="Tetratricopeptide repeat domain"/>
    <property type="match status" value="4"/>
</dbReference>
<evidence type="ECO:0000256" key="5">
    <source>
        <dbReference type="ARBA" id="ARBA00038253"/>
    </source>
</evidence>
<keyword evidence="9" id="KW-1185">Reference proteome</keyword>
<evidence type="ECO:0000256" key="3">
    <source>
        <dbReference type="ARBA" id="ARBA00022737"/>
    </source>
</evidence>
<dbReference type="Pfam" id="PF13424">
    <property type="entry name" value="TPR_12"/>
    <property type="match status" value="2"/>
</dbReference>
<dbReference type="AlphaFoldDB" id="A0A975GBB5"/>
<evidence type="ECO:0000256" key="2">
    <source>
        <dbReference type="ARBA" id="ARBA00022490"/>
    </source>
</evidence>
<dbReference type="InterPro" id="IPR051476">
    <property type="entry name" value="Bac_ResReg_Asp_Phosphatase"/>
</dbReference>
<dbReference type="Pfam" id="PF13181">
    <property type="entry name" value="TPR_8"/>
    <property type="match status" value="1"/>
</dbReference>
<keyword evidence="4 6" id="KW-0802">TPR repeat</keyword>
<dbReference type="RefSeq" id="WP_284681023.1">
    <property type="nucleotide sequence ID" value="NZ_CP060096.1"/>
</dbReference>
<evidence type="ECO:0000256" key="1">
    <source>
        <dbReference type="ARBA" id="ARBA00004496"/>
    </source>
</evidence>
<name>A0A975GBB5_9THEO</name>
<dbReference type="InterPro" id="IPR019734">
    <property type="entry name" value="TPR_rpt"/>
</dbReference>
<comment type="similarity">
    <text evidence="5">Belongs to the Rap family.</text>
</comment>
<dbReference type="PROSITE" id="PS50293">
    <property type="entry name" value="TPR_REGION"/>
    <property type="match status" value="1"/>
</dbReference>
<comment type="subcellular location">
    <subcellularLocation>
        <location evidence="1">Cytoplasm</location>
    </subcellularLocation>
</comment>
<evidence type="ECO:0000259" key="7">
    <source>
        <dbReference type="PROSITE" id="PS50943"/>
    </source>
</evidence>
<dbReference type="SUPFAM" id="SSF48452">
    <property type="entry name" value="TPR-like"/>
    <property type="match status" value="2"/>
</dbReference>
<dbReference type="GO" id="GO:0003677">
    <property type="term" value="F:DNA binding"/>
    <property type="evidence" value="ECO:0007669"/>
    <property type="project" value="InterPro"/>
</dbReference>
<gene>
    <name evidence="8" type="ORF">ACETAC_01125</name>
</gene>
<dbReference type="InterPro" id="IPR010982">
    <property type="entry name" value="Lambda_DNA-bd_dom_sf"/>
</dbReference>
<dbReference type="GO" id="GO:0005737">
    <property type="term" value="C:cytoplasm"/>
    <property type="evidence" value="ECO:0007669"/>
    <property type="project" value="UniProtKB-SubCell"/>
</dbReference>
<dbReference type="PANTHER" id="PTHR46630:SF1">
    <property type="entry name" value="TETRATRICOPEPTIDE REPEAT PROTEIN 29"/>
    <property type="match status" value="1"/>
</dbReference>
<dbReference type="CDD" id="cd00093">
    <property type="entry name" value="HTH_XRE"/>
    <property type="match status" value="1"/>
</dbReference>
<evidence type="ECO:0000256" key="6">
    <source>
        <dbReference type="PROSITE-ProRule" id="PRU00339"/>
    </source>
</evidence>
<dbReference type="PROSITE" id="PS50943">
    <property type="entry name" value="HTH_CROC1"/>
    <property type="match status" value="1"/>
</dbReference>
<dbReference type="InterPro" id="IPR001387">
    <property type="entry name" value="Cro/C1-type_HTH"/>
</dbReference>
<dbReference type="Proteomes" id="UP000671913">
    <property type="component" value="Chromosome"/>
</dbReference>
<proteinExistence type="inferred from homology"/>
<feature type="domain" description="HTH cro/C1-type" evidence="7">
    <location>
        <begin position="10"/>
        <end position="63"/>
    </location>
</feature>